<proteinExistence type="predicted"/>
<dbReference type="EMBL" id="LSEF01000008">
    <property type="protein sequence ID" value="OAF19990.1"/>
    <property type="molecule type" value="Genomic_DNA"/>
</dbReference>
<gene>
    <name evidence="1" type="ORF">AXW67_34170</name>
</gene>
<dbReference type="Proteomes" id="UP000077173">
    <property type="component" value="Unassembled WGS sequence"/>
</dbReference>
<reference evidence="1 2" key="1">
    <citation type="submission" date="2016-02" db="EMBL/GenBank/DDBJ databases">
        <title>Draft genome sequence of the strain BR 10247T Bradyrhizobium neotropicale isolated from nodules of Centrolobium paraense.</title>
        <authorList>
            <person name="Simoes-Araujo J.L."/>
            <person name="Barauna A.C."/>
            <person name="Silva K."/>
            <person name="Zilli J.E."/>
        </authorList>
    </citation>
    <scope>NUCLEOTIDE SEQUENCE [LARGE SCALE GENOMIC DNA]</scope>
    <source>
        <strain evidence="1 2">BR 10247</strain>
    </source>
</reference>
<comment type="caution">
    <text evidence="1">The sequence shown here is derived from an EMBL/GenBank/DDBJ whole genome shotgun (WGS) entry which is preliminary data.</text>
</comment>
<name>A0A176ZH67_9BRAD</name>
<dbReference type="AlphaFoldDB" id="A0A176ZH67"/>
<accession>A0A176ZH67</accession>
<keyword evidence="2" id="KW-1185">Reference proteome</keyword>
<evidence type="ECO:0000313" key="1">
    <source>
        <dbReference type="EMBL" id="OAF19990.1"/>
    </source>
</evidence>
<evidence type="ECO:0000313" key="2">
    <source>
        <dbReference type="Proteomes" id="UP000077173"/>
    </source>
</evidence>
<protein>
    <submittedName>
        <fullName evidence="1">Uncharacterized protein</fullName>
    </submittedName>
</protein>
<organism evidence="1 2">
    <name type="scientific">Bradyrhizobium neotropicale</name>
    <dbReference type="NCBI Taxonomy" id="1497615"/>
    <lineage>
        <taxon>Bacteria</taxon>
        <taxon>Pseudomonadati</taxon>
        <taxon>Pseudomonadota</taxon>
        <taxon>Alphaproteobacteria</taxon>
        <taxon>Hyphomicrobiales</taxon>
        <taxon>Nitrobacteraceae</taxon>
        <taxon>Bradyrhizobium</taxon>
    </lineage>
</organism>
<sequence length="101" mass="11186">MFGVVQVALLAAASPAPPAAGRGDQPPIAQVRIVCDQNCDCWQTNYRERRPILAGHDDLACPAQRPDRPPYGYYNGHYRSGPATGLGFFSRYPVREFSFPF</sequence>